<dbReference type="GO" id="GO:0003700">
    <property type="term" value="F:DNA-binding transcription factor activity"/>
    <property type="evidence" value="ECO:0007669"/>
    <property type="project" value="InterPro"/>
</dbReference>
<dbReference type="SUPFAM" id="SSF46785">
    <property type="entry name" value="Winged helix' DNA-binding domain"/>
    <property type="match status" value="1"/>
</dbReference>
<evidence type="ECO:0000256" key="1">
    <source>
        <dbReference type="ARBA" id="ARBA00023015"/>
    </source>
</evidence>
<keyword evidence="1" id="KW-0805">Transcription regulation</keyword>
<dbReference type="InterPro" id="IPR036390">
    <property type="entry name" value="WH_DNA-bd_sf"/>
</dbReference>
<proteinExistence type="predicted"/>
<dbReference type="EMBL" id="UOEU01001086">
    <property type="protein sequence ID" value="VAW43454.1"/>
    <property type="molecule type" value="Genomic_DNA"/>
</dbReference>
<dbReference type="CDD" id="cd00090">
    <property type="entry name" value="HTH_ARSR"/>
    <property type="match status" value="1"/>
</dbReference>
<dbReference type="NCBIfam" id="NF033788">
    <property type="entry name" value="HTH_metalloreg"/>
    <property type="match status" value="1"/>
</dbReference>
<evidence type="ECO:0000256" key="2">
    <source>
        <dbReference type="ARBA" id="ARBA00023125"/>
    </source>
</evidence>
<feature type="domain" description="HTH arsR-type" evidence="4">
    <location>
        <begin position="12"/>
        <end position="105"/>
    </location>
</feature>
<dbReference type="Gene3D" id="1.10.10.10">
    <property type="entry name" value="Winged helix-like DNA-binding domain superfamily/Winged helix DNA-binding domain"/>
    <property type="match status" value="1"/>
</dbReference>
<dbReference type="InterPro" id="IPR036388">
    <property type="entry name" value="WH-like_DNA-bd_sf"/>
</dbReference>
<evidence type="ECO:0000313" key="5">
    <source>
        <dbReference type="EMBL" id="VAW43454.1"/>
    </source>
</evidence>
<dbReference type="InterPro" id="IPR011991">
    <property type="entry name" value="ArsR-like_HTH"/>
</dbReference>
<dbReference type="PRINTS" id="PR00778">
    <property type="entry name" value="HTHARSR"/>
</dbReference>
<reference evidence="5" key="1">
    <citation type="submission" date="2018-06" db="EMBL/GenBank/DDBJ databases">
        <authorList>
            <person name="Zhirakovskaya E."/>
        </authorList>
    </citation>
    <scope>NUCLEOTIDE SEQUENCE</scope>
</reference>
<evidence type="ECO:0000256" key="3">
    <source>
        <dbReference type="ARBA" id="ARBA00023163"/>
    </source>
</evidence>
<name>A0A3B0WIR6_9ZZZZ</name>
<dbReference type="InterPro" id="IPR001845">
    <property type="entry name" value="HTH_ArsR_DNA-bd_dom"/>
</dbReference>
<dbReference type="AlphaFoldDB" id="A0A3B0WIR6"/>
<keyword evidence="3" id="KW-0804">Transcription</keyword>
<evidence type="ECO:0000259" key="4">
    <source>
        <dbReference type="PROSITE" id="PS50987"/>
    </source>
</evidence>
<organism evidence="5">
    <name type="scientific">hydrothermal vent metagenome</name>
    <dbReference type="NCBI Taxonomy" id="652676"/>
    <lineage>
        <taxon>unclassified sequences</taxon>
        <taxon>metagenomes</taxon>
        <taxon>ecological metagenomes</taxon>
    </lineage>
</organism>
<protein>
    <recommendedName>
        <fullName evidence="4">HTH arsR-type domain-containing protein</fullName>
    </recommendedName>
</protein>
<dbReference type="PROSITE" id="PS50987">
    <property type="entry name" value="HTH_ARSR_2"/>
    <property type="match status" value="1"/>
</dbReference>
<keyword evidence="2" id="KW-0238">DNA-binding</keyword>
<gene>
    <name evidence="5" type="ORF">MNBD_CHLOROFLEXI01-4851</name>
</gene>
<dbReference type="SMART" id="SM00418">
    <property type="entry name" value="HTH_ARSR"/>
    <property type="match status" value="1"/>
</dbReference>
<dbReference type="GO" id="GO:0003677">
    <property type="term" value="F:DNA binding"/>
    <property type="evidence" value="ECO:0007669"/>
    <property type="project" value="UniProtKB-KW"/>
</dbReference>
<dbReference type="Pfam" id="PF01022">
    <property type="entry name" value="HTH_5"/>
    <property type="match status" value="1"/>
</dbReference>
<sequence>MSNQTTASQTELDELTAAKVAELFSALSDTSRIRIIAALTDGEMNVTALANMVNISESAVSHHMRHLRHMRLVRGRKEGRYVFYSLDDDHIADLFRFGLEHVLHG</sequence>
<accession>A0A3B0WIR6</accession>
<dbReference type="InterPro" id="IPR051011">
    <property type="entry name" value="Metal_resp_trans_reg"/>
</dbReference>
<dbReference type="PANTHER" id="PTHR43132:SF6">
    <property type="entry name" value="HTH-TYPE TRANSCRIPTIONAL REPRESSOR CZRA"/>
    <property type="match status" value="1"/>
</dbReference>
<dbReference type="PANTHER" id="PTHR43132">
    <property type="entry name" value="ARSENICAL RESISTANCE OPERON REPRESSOR ARSR-RELATED"/>
    <property type="match status" value="1"/>
</dbReference>